<dbReference type="RefSeq" id="WP_326565776.1">
    <property type="nucleotide sequence ID" value="NZ_CP142149.1"/>
</dbReference>
<feature type="domain" description="Epoxide hydrolase N-terminal" evidence="4">
    <location>
        <begin position="4"/>
        <end position="107"/>
    </location>
</feature>
<dbReference type="Pfam" id="PF06441">
    <property type="entry name" value="EHN"/>
    <property type="match status" value="1"/>
</dbReference>
<evidence type="ECO:0000313" key="6">
    <source>
        <dbReference type="Proteomes" id="UP001330812"/>
    </source>
</evidence>
<dbReference type="Proteomes" id="UP001330812">
    <property type="component" value="Chromosome"/>
</dbReference>
<dbReference type="EMBL" id="CP142149">
    <property type="protein sequence ID" value="WSE26794.1"/>
    <property type="molecule type" value="Genomic_DNA"/>
</dbReference>
<dbReference type="SUPFAM" id="SSF53474">
    <property type="entry name" value="alpha/beta-Hydrolases"/>
    <property type="match status" value="1"/>
</dbReference>
<dbReference type="GO" id="GO:0016787">
    <property type="term" value="F:hydrolase activity"/>
    <property type="evidence" value="ECO:0007669"/>
    <property type="project" value="UniProtKB-KW"/>
</dbReference>
<dbReference type="PANTHER" id="PTHR21661">
    <property type="entry name" value="EPOXIDE HYDROLASE 1-RELATED"/>
    <property type="match status" value="1"/>
</dbReference>
<dbReference type="PIRSF" id="PIRSF001112">
    <property type="entry name" value="Epoxide_hydrolase"/>
    <property type="match status" value="1"/>
</dbReference>
<dbReference type="PRINTS" id="PR00412">
    <property type="entry name" value="EPOXHYDRLASE"/>
</dbReference>
<reference evidence="5 6" key="1">
    <citation type="journal article" date="2015" name="Int. J. Syst. Evol. Microbiol.">
        <title>Amycolatopsis rhabdoformis sp. nov., an actinomycete isolated from a tropical forest soil.</title>
        <authorList>
            <person name="Souza W.R."/>
            <person name="Silva R.E."/>
            <person name="Goodfellow M."/>
            <person name="Busarakam K."/>
            <person name="Figueiro F.S."/>
            <person name="Ferreira D."/>
            <person name="Rodrigues-Filho E."/>
            <person name="Moraes L.A.B."/>
            <person name="Zucchi T.D."/>
        </authorList>
    </citation>
    <scope>NUCLEOTIDE SEQUENCE [LARGE SCALE GENOMIC DNA]</scope>
    <source>
        <strain evidence="5 6">NCIMB 14900</strain>
    </source>
</reference>
<gene>
    <name evidence="5" type="ORF">VSH64_28385</name>
</gene>
<keyword evidence="6" id="KW-1185">Reference proteome</keyword>
<dbReference type="PANTHER" id="PTHR21661:SF35">
    <property type="entry name" value="EPOXIDE HYDROLASE"/>
    <property type="match status" value="1"/>
</dbReference>
<dbReference type="InterPro" id="IPR000639">
    <property type="entry name" value="Epox_hydrolase-like"/>
</dbReference>
<evidence type="ECO:0000259" key="4">
    <source>
        <dbReference type="Pfam" id="PF06441"/>
    </source>
</evidence>
<dbReference type="Gene3D" id="3.40.50.1820">
    <property type="entry name" value="alpha/beta hydrolase"/>
    <property type="match status" value="1"/>
</dbReference>
<evidence type="ECO:0000256" key="3">
    <source>
        <dbReference type="ARBA" id="ARBA00022801"/>
    </source>
</evidence>
<keyword evidence="2" id="KW-0058">Aromatic hydrocarbons catabolism</keyword>
<dbReference type="InterPro" id="IPR029058">
    <property type="entry name" value="AB_hydrolase_fold"/>
</dbReference>
<protein>
    <submittedName>
        <fullName evidence="5">Epoxide hydrolase</fullName>
    </submittedName>
</protein>
<comment type="similarity">
    <text evidence="1">Belongs to the peptidase S33 family.</text>
</comment>
<accession>A0ABZ1HZG2</accession>
<proteinExistence type="inferred from homology"/>
<dbReference type="InterPro" id="IPR016292">
    <property type="entry name" value="Epoxide_hydrolase"/>
</dbReference>
<name>A0ABZ1HZG2_9PSEU</name>
<dbReference type="InterPro" id="IPR010497">
    <property type="entry name" value="Epoxide_hydro_N"/>
</dbReference>
<keyword evidence="3 5" id="KW-0378">Hydrolase</keyword>
<sequence length="374" mass="41157">MAAEPFKAQVSAEDIADLRERLARTRWPEAEPVADWSQGLPLAYAQELCRSWAEDYDFGFADRLNAFPQFRQTVDGLGIHFLHVRSPEPGAFPLVVTHGWPGSVLEFLEVLGPLTDPRAHGGDPADAFHVVAPSLPGYGFSDKPASTGWGVERTARAWDELMVSLGYERYGAQGGDWGSAVSGALGEVAAERVAGVHVNMAAAPMGQFEDPTPEERAALEAAKEFGRTGRGYSGQQATRPQTLGYGLTDSPAGQAAWIAEKFWAWTDNNGHPEDALTRRQILDAISIYWFTASATSSARLYWESYGSGFRDKVTAPSGISLFPKEITRPSRREAELRFTDLRWFEELPHGGHFAALEEPATLVEQVRGFFRLVR</sequence>
<evidence type="ECO:0000313" key="5">
    <source>
        <dbReference type="EMBL" id="WSE26794.1"/>
    </source>
</evidence>
<evidence type="ECO:0000256" key="1">
    <source>
        <dbReference type="ARBA" id="ARBA00010088"/>
    </source>
</evidence>
<evidence type="ECO:0000256" key="2">
    <source>
        <dbReference type="ARBA" id="ARBA00022797"/>
    </source>
</evidence>
<organism evidence="5 6">
    <name type="scientific">Amycolatopsis rhabdoformis</name>
    <dbReference type="NCBI Taxonomy" id="1448059"/>
    <lineage>
        <taxon>Bacteria</taxon>
        <taxon>Bacillati</taxon>
        <taxon>Actinomycetota</taxon>
        <taxon>Actinomycetes</taxon>
        <taxon>Pseudonocardiales</taxon>
        <taxon>Pseudonocardiaceae</taxon>
        <taxon>Amycolatopsis</taxon>
    </lineage>
</organism>